<sequence length="326" mass="37142">MFVWFGSSTARFHIVDLERKSDEFKDIMVNIQHSTFNLVQNDTILQFGSQASLTCQVNIGLFSSVSQSVISYGCYKWIQYVRGYSFAFSEENNCTRITLHSHALTVILERSEIPYPSDTFQYNFLYHDDSNWFSTNPDPSTELFVKFRNATQIEPTTNRYDILTANYEMIIQKTSRDECKGAAAQIKGQLEIFTKFSVMSYKMESCIEGSQNSKCKLCQNSHYIHSLYGDLNIMMNGTTFSVQDYPTFRRGISPHPFHPIVGKSSQNHPPRGLSSLLEEEENLAIIICATIGGVLMVLATSIAVVGIIYVSRRRSEMRRPAYVPLK</sequence>
<accession>D2W1C7</accession>
<gene>
    <name evidence="2" type="ORF">NAEGRDRAFT_75170</name>
</gene>
<dbReference type="EMBL" id="GG738921">
    <property type="protein sequence ID" value="EFC37203.1"/>
    <property type="molecule type" value="Genomic_DNA"/>
</dbReference>
<evidence type="ECO:0000256" key="1">
    <source>
        <dbReference type="SAM" id="Phobius"/>
    </source>
</evidence>
<dbReference type="InParanoid" id="D2W1C7"/>
<dbReference type="VEuPathDB" id="AmoebaDB:NAEGRDRAFT_75170"/>
<keyword evidence="3" id="KW-1185">Reference proteome</keyword>
<dbReference type="RefSeq" id="XP_002669947.1">
    <property type="nucleotide sequence ID" value="XM_002669901.1"/>
</dbReference>
<organism evidence="3">
    <name type="scientific">Naegleria gruberi</name>
    <name type="common">Amoeba</name>
    <dbReference type="NCBI Taxonomy" id="5762"/>
    <lineage>
        <taxon>Eukaryota</taxon>
        <taxon>Discoba</taxon>
        <taxon>Heterolobosea</taxon>
        <taxon>Tetramitia</taxon>
        <taxon>Eutetramitia</taxon>
        <taxon>Vahlkampfiidae</taxon>
        <taxon>Naegleria</taxon>
    </lineage>
</organism>
<evidence type="ECO:0000313" key="3">
    <source>
        <dbReference type="Proteomes" id="UP000006671"/>
    </source>
</evidence>
<feature type="transmembrane region" description="Helical" evidence="1">
    <location>
        <begin position="283"/>
        <end position="310"/>
    </location>
</feature>
<proteinExistence type="predicted"/>
<dbReference type="AlphaFoldDB" id="D2W1C7"/>
<evidence type="ECO:0000313" key="2">
    <source>
        <dbReference type="EMBL" id="EFC37203.1"/>
    </source>
</evidence>
<name>D2W1C7_NAEGR</name>
<dbReference type="KEGG" id="ngr:NAEGRDRAFT_75170"/>
<keyword evidence="1" id="KW-0472">Membrane</keyword>
<keyword evidence="1" id="KW-0812">Transmembrane</keyword>
<dbReference type="Proteomes" id="UP000006671">
    <property type="component" value="Unassembled WGS sequence"/>
</dbReference>
<reference evidence="2 3" key="1">
    <citation type="journal article" date="2010" name="Cell">
        <title>The genome of Naegleria gruberi illuminates early eukaryotic versatility.</title>
        <authorList>
            <person name="Fritz-Laylin L.K."/>
            <person name="Prochnik S.E."/>
            <person name="Ginger M.L."/>
            <person name="Dacks J.B."/>
            <person name="Carpenter M.L."/>
            <person name="Field M.C."/>
            <person name="Kuo A."/>
            <person name="Paredez A."/>
            <person name="Chapman J."/>
            <person name="Pham J."/>
            <person name="Shu S."/>
            <person name="Neupane R."/>
            <person name="Cipriano M."/>
            <person name="Mancuso J."/>
            <person name="Tu H."/>
            <person name="Salamov A."/>
            <person name="Lindquist E."/>
            <person name="Shapiro H."/>
            <person name="Lucas S."/>
            <person name="Grigoriev I.V."/>
            <person name="Cande W.Z."/>
            <person name="Fulton C."/>
            <person name="Rokhsar D.S."/>
            <person name="Dawson S.C."/>
        </authorList>
    </citation>
    <scope>NUCLEOTIDE SEQUENCE [LARGE SCALE GENOMIC DNA]</scope>
    <source>
        <strain evidence="2 3">NEG-M</strain>
    </source>
</reference>
<protein>
    <submittedName>
        <fullName evidence="2">Predicted protein</fullName>
    </submittedName>
</protein>
<keyword evidence="1" id="KW-1133">Transmembrane helix</keyword>
<dbReference type="GeneID" id="8856834"/>